<dbReference type="Gene3D" id="3.40.50.300">
    <property type="entry name" value="P-loop containing nucleotide triphosphate hydrolases"/>
    <property type="match status" value="1"/>
</dbReference>
<dbReference type="InterPro" id="IPR007527">
    <property type="entry name" value="Znf_SWIM"/>
</dbReference>
<dbReference type="SMART" id="SM00487">
    <property type="entry name" value="DEXDc"/>
    <property type="match status" value="1"/>
</dbReference>
<dbReference type="SUPFAM" id="SSF52540">
    <property type="entry name" value="P-loop containing nucleoside triphosphate hydrolases"/>
    <property type="match status" value="2"/>
</dbReference>
<dbReference type="RefSeq" id="WP_206722105.1">
    <property type="nucleotide sequence ID" value="NZ_CP071090.1"/>
</dbReference>
<dbReference type="EMBL" id="CP071090">
    <property type="protein sequence ID" value="QSQ20525.1"/>
    <property type="molecule type" value="Genomic_DNA"/>
</dbReference>
<evidence type="ECO:0000313" key="8">
    <source>
        <dbReference type="Proteomes" id="UP000662747"/>
    </source>
</evidence>
<dbReference type="GO" id="GO:0004386">
    <property type="term" value="F:helicase activity"/>
    <property type="evidence" value="ECO:0007669"/>
    <property type="project" value="UniProtKB-KW"/>
</dbReference>
<proteinExistence type="predicted"/>
<keyword evidence="2" id="KW-0863">Zinc-finger</keyword>
<dbReference type="InterPro" id="IPR001650">
    <property type="entry name" value="Helicase_C-like"/>
</dbReference>
<keyword evidence="8" id="KW-1185">Reference proteome</keyword>
<protein>
    <submittedName>
        <fullName evidence="7">DEAD/DEAH box helicase</fullName>
    </submittedName>
</protein>
<evidence type="ECO:0000256" key="1">
    <source>
        <dbReference type="ARBA" id="ARBA00022801"/>
    </source>
</evidence>
<sequence>MHASSPTPSSALGQWLSDDLLRDEGGHRLYEQGRDMLARKRILSVRTVGESVEGIVAAGSQGPYQVRLSASGEGSVFDCQCPDFQARFFCKHVVAVGLAWLRQTRDARGHPPAASESRTETERPGTPATLNAWLDAHHVAHAGLSPISVLRPYLPAHFQWHHVFHSLARSSVFSVLTSDEAERYLRARDNDVLKGAAWAWLRAEAERVRRGLEQEAAATPRGPPTDARLAPLVDALQRERERVRAHAVPRALEARAEVYLQERPLRLLISESAGEAAPPGARGEAFAGVRLEPRLLLEGRPALFCPCPQGLHQDSGARCVHALTALDAVLDALCREQAAPFNARLAELLFVVPGQEILAALEKASLAAHAREVPAPAAHVTFRLEGALTVGYATVRAYVHRVTKKGGLSKGTLAGWRDMEDFRAALTQPGELEALALIEAGSALSSSGYGSSREGSWPLLLQILRALSHSPRLRLAERPDVPLRVREAPLGFTFEEEDGGALRVRPSVEGAGFPPDALCPPPLEVHARQPWLLVEPEVPRVTLVTVPPEARALLTTLREYGSRLPASSRRPLLASLGGLEAGFPLSLPESLEATEVEPVRGLLVRLRAVGEEALEGAVLVRPLPEALPHPPGEGAPVVRGQRGRQRVMVRRELEAERAEAAALLGRLGLPAEAHRFTREDAASSLALLEALEPLAGPAVQVEWDEQPWTVSRWADLSRLKVRVEHGRDWFGVQGGAEVDGERVELAVLLEAIRRGHHYARLGPGRWMRLTEALRERLAPLADLAQPTRHGLEVNAAVAPVLDALAEAGARVQAPPDWRRLATRVREAQARKVTVPRKLKAELRDYQREGFIWLARLAEWGAGACLADDMGLGKTLQALALLLHRAGEGPALVVAPTSVCFNWTREAARFAPSLRVHSYREAEREALLGSLGPGDVLVVSYGLLVRDAERFASVSFATLVVDEAQAVKNPDTARARAVRAVKAEARVALTGTPVENSLSELWSLYALLFPGLLGSRESFRARFAVPIEREKNSHARVSLARVVRPFLLRRTKAQVARELPARLETVVPVSLSEGERRLYDDVRLSALAQLGEAPGPEQRFAMLAALTRLRLAACHPRLVDGDSPLPSSKLERLLELVDAVRAGGGKALVFSQFVKHLALVREALGARGVSMQYLDGQTPPAERQARVEAFQRGEGELFLISLKAGGTGLNLTAADHVIHLDPWWNPAVEDQATDRAHRIGQTKPVTVSRLVSEGTLEEAILALHAEKRELADSLLSEADGASALSPDQLLALLRFGGEG</sequence>
<dbReference type="CDD" id="cd18012">
    <property type="entry name" value="DEXQc_arch_SWI2_SNF2"/>
    <property type="match status" value="1"/>
</dbReference>
<reference evidence="7 8" key="1">
    <citation type="submission" date="2021-02" db="EMBL/GenBank/DDBJ databases">
        <title>De Novo genome assembly of isolated myxobacteria.</title>
        <authorList>
            <person name="Stevens D.C."/>
        </authorList>
    </citation>
    <scope>NUCLEOTIDE SEQUENCE [LARGE SCALE GENOMIC DNA]</scope>
    <source>
        <strain evidence="8">SCPEA02</strain>
    </source>
</reference>
<evidence type="ECO:0000259" key="6">
    <source>
        <dbReference type="PROSITE" id="PS51194"/>
    </source>
</evidence>
<evidence type="ECO:0000313" key="7">
    <source>
        <dbReference type="EMBL" id="QSQ20525.1"/>
    </source>
</evidence>
<dbReference type="Proteomes" id="UP000662747">
    <property type="component" value="Chromosome"/>
</dbReference>
<dbReference type="InterPro" id="IPR049730">
    <property type="entry name" value="SNF2/RAD54-like_C"/>
</dbReference>
<keyword evidence="2" id="KW-0479">Metal-binding</keyword>
<dbReference type="SMART" id="SM00490">
    <property type="entry name" value="HELICc"/>
    <property type="match status" value="1"/>
</dbReference>
<feature type="domain" description="Helicase ATP-binding" evidence="5">
    <location>
        <begin position="854"/>
        <end position="1010"/>
    </location>
</feature>
<evidence type="ECO:0000259" key="4">
    <source>
        <dbReference type="PROSITE" id="PS50966"/>
    </source>
</evidence>
<dbReference type="CDD" id="cd18793">
    <property type="entry name" value="SF2_C_SNF"/>
    <property type="match status" value="1"/>
</dbReference>
<keyword evidence="7" id="KW-0547">Nucleotide-binding</keyword>
<feature type="region of interest" description="Disordered" evidence="3">
    <location>
        <begin position="107"/>
        <end position="128"/>
    </location>
</feature>
<dbReference type="PROSITE" id="PS51192">
    <property type="entry name" value="HELICASE_ATP_BIND_1"/>
    <property type="match status" value="1"/>
</dbReference>
<gene>
    <name evidence="7" type="ORF">JY651_35560</name>
</gene>
<accession>A0ABX7NP24</accession>
<keyword evidence="2" id="KW-0862">Zinc</keyword>
<dbReference type="InterPro" id="IPR027417">
    <property type="entry name" value="P-loop_NTPase"/>
</dbReference>
<keyword evidence="7" id="KW-0347">Helicase</keyword>
<dbReference type="Pfam" id="PF00271">
    <property type="entry name" value="Helicase_C"/>
    <property type="match status" value="1"/>
</dbReference>
<keyword evidence="1" id="KW-0378">Hydrolase</keyword>
<organism evidence="7 8">
    <name type="scientific">Pyxidicoccus parkwayensis</name>
    <dbReference type="NCBI Taxonomy" id="2813578"/>
    <lineage>
        <taxon>Bacteria</taxon>
        <taxon>Pseudomonadati</taxon>
        <taxon>Myxococcota</taxon>
        <taxon>Myxococcia</taxon>
        <taxon>Myxococcales</taxon>
        <taxon>Cystobacterineae</taxon>
        <taxon>Myxococcaceae</taxon>
        <taxon>Pyxidicoccus</taxon>
    </lineage>
</organism>
<dbReference type="PROSITE" id="PS50966">
    <property type="entry name" value="ZF_SWIM"/>
    <property type="match status" value="1"/>
</dbReference>
<dbReference type="Pfam" id="PF00176">
    <property type="entry name" value="SNF2-rel_dom"/>
    <property type="match status" value="1"/>
</dbReference>
<evidence type="ECO:0000256" key="2">
    <source>
        <dbReference type="PROSITE-ProRule" id="PRU00325"/>
    </source>
</evidence>
<dbReference type="Gene3D" id="3.40.50.10810">
    <property type="entry name" value="Tandem AAA-ATPase domain"/>
    <property type="match status" value="1"/>
</dbReference>
<name>A0ABX7NP24_9BACT</name>
<dbReference type="InterPro" id="IPR014001">
    <property type="entry name" value="Helicase_ATP-bd"/>
</dbReference>
<evidence type="ECO:0000259" key="5">
    <source>
        <dbReference type="PROSITE" id="PS51192"/>
    </source>
</evidence>
<dbReference type="Pfam" id="PF04434">
    <property type="entry name" value="SWIM"/>
    <property type="match status" value="1"/>
</dbReference>
<dbReference type="PROSITE" id="PS51194">
    <property type="entry name" value="HELICASE_CTER"/>
    <property type="match status" value="1"/>
</dbReference>
<dbReference type="InterPro" id="IPR038718">
    <property type="entry name" value="SNF2-like_sf"/>
</dbReference>
<dbReference type="InterPro" id="IPR000330">
    <property type="entry name" value="SNF2_N"/>
</dbReference>
<evidence type="ECO:0000256" key="3">
    <source>
        <dbReference type="SAM" id="MobiDB-lite"/>
    </source>
</evidence>
<keyword evidence="7" id="KW-0067">ATP-binding</keyword>
<feature type="domain" description="Helicase C-terminal" evidence="6">
    <location>
        <begin position="1128"/>
        <end position="1292"/>
    </location>
</feature>
<dbReference type="PANTHER" id="PTHR10799">
    <property type="entry name" value="SNF2/RAD54 HELICASE FAMILY"/>
    <property type="match status" value="1"/>
</dbReference>
<feature type="domain" description="SWIM-type" evidence="4">
    <location>
        <begin position="64"/>
        <end position="101"/>
    </location>
</feature>